<dbReference type="EMBL" id="UGLC01000002">
    <property type="protein sequence ID" value="STT55371.1"/>
    <property type="molecule type" value="Genomic_DNA"/>
</dbReference>
<proteinExistence type="predicted"/>
<evidence type="ECO:0000313" key="1">
    <source>
        <dbReference type="EMBL" id="STT55371.1"/>
    </source>
</evidence>
<evidence type="ECO:0000313" key="2">
    <source>
        <dbReference type="Proteomes" id="UP000254799"/>
    </source>
</evidence>
<dbReference type="AlphaFoldDB" id="A0A377WPU6"/>
<dbReference type="Proteomes" id="UP000254799">
    <property type="component" value="Unassembled WGS sequence"/>
</dbReference>
<protein>
    <submittedName>
        <fullName evidence="1">Malonyl CoA-acyl carrier protein transacylase</fullName>
    </submittedName>
</protein>
<sequence length="61" mass="6637">MIVAETTPEQTLAGNSELSEILANLAVTEGTLMLEIGRAGTFSILYHQHAQWVGQTVFFPC</sequence>
<reference evidence="1 2" key="1">
    <citation type="submission" date="2018-06" db="EMBL/GenBank/DDBJ databases">
        <authorList>
            <consortium name="Pathogen Informatics"/>
            <person name="Doyle S."/>
        </authorList>
    </citation>
    <scope>NUCLEOTIDE SEQUENCE [LARGE SCALE GENOMIC DNA]</scope>
    <source>
        <strain evidence="1 2">NCTC8849</strain>
    </source>
</reference>
<name>A0A377WPU6_KLEPN</name>
<organism evidence="1 2">
    <name type="scientific">Klebsiella pneumoniae</name>
    <dbReference type="NCBI Taxonomy" id="573"/>
    <lineage>
        <taxon>Bacteria</taxon>
        <taxon>Pseudomonadati</taxon>
        <taxon>Pseudomonadota</taxon>
        <taxon>Gammaproteobacteria</taxon>
        <taxon>Enterobacterales</taxon>
        <taxon>Enterobacteriaceae</taxon>
        <taxon>Klebsiella/Raoultella group</taxon>
        <taxon>Klebsiella</taxon>
        <taxon>Klebsiella pneumoniae complex</taxon>
    </lineage>
</organism>
<accession>A0A377WPU6</accession>
<gene>
    <name evidence="1" type="ORF">NCTC8849_03980</name>
</gene>